<name>A0A0B2UF16_9GAMM</name>
<dbReference type="NCBIfam" id="TIGR02532">
    <property type="entry name" value="IV_pilin_GFxxxE"/>
    <property type="match status" value="1"/>
</dbReference>
<dbReference type="Proteomes" id="UP000031012">
    <property type="component" value="Unassembled WGS sequence"/>
</dbReference>
<evidence type="ECO:0000313" key="3">
    <source>
        <dbReference type="Proteomes" id="UP000031012"/>
    </source>
</evidence>
<evidence type="ECO:0000256" key="1">
    <source>
        <dbReference type="SAM" id="Phobius"/>
    </source>
</evidence>
<dbReference type="GO" id="GO:0043683">
    <property type="term" value="P:type IV pilus assembly"/>
    <property type="evidence" value="ECO:0007669"/>
    <property type="project" value="InterPro"/>
</dbReference>
<dbReference type="Pfam" id="PF07963">
    <property type="entry name" value="N_methyl"/>
    <property type="match status" value="1"/>
</dbReference>
<dbReference type="PROSITE" id="PS00409">
    <property type="entry name" value="PROKAR_NTER_METHYL"/>
    <property type="match status" value="1"/>
</dbReference>
<keyword evidence="1" id="KW-0472">Membrane</keyword>
<organism evidence="2 3">
    <name type="scientific">Acinetobacter oleivorans</name>
    <dbReference type="NCBI Taxonomy" id="1148157"/>
    <lineage>
        <taxon>Bacteria</taxon>
        <taxon>Pseudomonadati</taxon>
        <taxon>Pseudomonadota</taxon>
        <taxon>Gammaproteobacteria</taxon>
        <taxon>Moraxellales</taxon>
        <taxon>Moraxellaceae</taxon>
        <taxon>Acinetobacter</taxon>
    </lineage>
</organism>
<proteinExistence type="predicted"/>
<accession>A0A0B2UF16</accession>
<dbReference type="InterPro" id="IPR012902">
    <property type="entry name" value="N_methyl_site"/>
</dbReference>
<dbReference type="InterPro" id="IPR032092">
    <property type="entry name" value="PilW"/>
</dbReference>
<sequence>MNKIYSQQGFTLVEFMVAIVLGLLITAAATQLFLTGQISLNTQRAMADLQESGNFGLRYISNDIRKSNYGNNNIINDRLANGGIVITTRQTSRFPTIASPTFTVDTIPTNIPDTIPSTVAVPVTSFASNASNVQVSAVPPATGKTNQGSDQLVVQFFAEQAGVDCEGNNYTANRYIIERFFLRSDSNAISNEPNTTLALACEAGSYVSDDTTILKNPSTSTVVFGTTAGEILVRRVDHLHFLLGISDDTNTTNFRYISIGQYLALNTNPRPRVNSIQVGVLVRSNESIRENGLVSNSQTYKVLDQNVSIKVPAGNPPKYLRTVITQTIALRNGLFSQDTAVM</sequence>
<dbReference type="EMBL" id="JHQK01000003">
    <property type="protein sequence ID" value="KHN67978.1"/>
    <property type="molecule type" value="Genomic_DNA"/>
</dbReference>
<keyword evidence="1" id="KW-0812">Transmembrane</keyword>
<keyword evidence="1" id="KW-1133">Transmembrane helix</keyword>
<dbReference type="Pfam" id="PF16074">
    <property type="entry name" value="PilW"/>
    <property type="match status" value="1"/>
</dbReference>
<protein>
    <submittedName>
        <fullName evidence="2">Pilus assembly protein PilW</fullName>
    </submittedName>
</protein>
<reference evidence="2 3" key="1">
    <citation type="submission" date="2014-03" db="EMBL/GenBank/DDBJ databases">
        <title>Genome sequence of the diesel-degrader and plant-growth promoter Acinetobacter oleivorans PF-1 isolated from the roots of poplar tree.</title>
        <authorList>
            <person name="Gkorezis P."/>
            <person name="van Hamme J."/>
            <person name="Rineau F."/>
            <person name="Vangronsveld J."/>
            <person name="Francetti A."/>
        </authorList>
    </citation>
    <scope>NUCLEOTIDE SEQUENCE [LARGE SCALE GENOMIC DNA]</scope>
    <source>
        <strain evidence="2 3">PF1</strain>
    </source>
</reference>
<comment type="caution">
    <text evidence="2">The sequence shown here is derived from an EMBL/GenBank/DDBJ whole genome shotgun (WGS) entry which is preliminary data.</text>
</comment>
<gene>
    <name evidence="2" type="ORF">DH17_09650</name>
</gene>
<dbReference type="AlphaFoldDB" id="A0A0B2UF16"/>
<evidence type="ECO:0000313" key="2">
    <source>
        <dbReference type="EMBL" id="KHN67978.1"/>
    </source>
</evidence>
<feature type="transmembrane region" description="Helical" evidence="1">
    <location>
        <begin position="12"/>
        <end position="34"/>
    </location>
</feature>